<dbReference type="PANTHER" id="PTHR11777">
    <property type="entry name" value="ALANYL-TRNA SYNTHETASE"/>
    <property type="match status" value="1"/>
</dbReference>
<sequence>MDGSIGFKVRSNLTPVLSSMVAGIRKSGRVGVPRQVPRAVTAQRCIRTNDVENVGRTARHHTLFEMLGNFSFGDYFKEEAIPWAWELSTKEFGLPAERLWVSIFEDDNEAFEIWHKKVGVPVERIKRMGEDDNFWTSGVTGPCGPCSEVYFDFQPERGHSDADLNDDTRAIEMSTNINPDVKDRAPHNLEELKREEFIFVKTLERGEKFLEQMLVEALLNARESGTIPCLSGKDAFLLYDTYGFPVEITAEVTEERGVSIDMNGFHTEMENQRRQSQAAHTDVKLSMGNSADLTKNVPNAEFLGYNTLSTAAIVEGLIVNGNKVMQVSEGSDADIWLNQTPFYAESGSQIGDHGTLYIPEGENQHKVVVEIKDVQKFGNIFIHKGTIREGVLQVGEEVEATVDAKLRQHAKVHPTATHLLQSALKKVLGHETSQVGSLVAFDRLRFDFNFCRLLTDSELAEIERLVNNRVAEAILLQTKVMPLSAHRSCGWNKVFTIVYVALVKVKAEEEKNRIENLLDELQMSKNEVSTLREKIAVQKASVMAIKGISVGSSKTVGFFFFFFFFADIDCFCFWGKKIVSCHRVLVESMDDTDADSLKKAAEYLVDTLGDPAAVILGSCRGNEKVCLVAAFTPGVVQLGTHAGKFIGPIAEFATYVFIGVEKIPKNPEPNRKNSDPKPKISQTEIPEIFGMLSRTDPKISFLIHDVQPGMPYTLHIFHVLFDIHVDLIIVAAMADDFRRLDSFVSQHIAKRV</sequence>
<dbReference type="GO" id="GO:0006419">
    <property type="term" value="P:alanyl-tRNA aminoacylation"/>
    <property type="evidence" value="ECO:0007669"/>
    <property type="project" value="InterPro"/>
</dbReference>
<keyword evidence="13" id="KW-1185">Reference proteome</keyword>
<reference evidence="13" key="2">
    <citation type="submission" date="2019-10" db="EMBL/GenBank/DDBJ databases">
        <title>A de novo genome assembly of a pear dwarfing rootstock.</title>
        <authorList>
            <person name="Wang F."/>
            <person name="Wang J."/>
            <person name="Li S."/>
            <person name="Zhang Y."/>
            <person name="Fang M."/>
            <person name="Ma L."/>
            <person name="Zhao Y."/>
            <person name="Jiang S."/>
        </authorList>
    </citation>
    <scope>NUCLEOTIDE SEQUENCE [LARGE SCALE GENOMIC DNA]</scope>
</reference>
<proteinExistence type="inferred from homology"/>
<dbReference type="FunFam" id="2.40.30.130:FF:000007">
    <property type="entry name" value="Probable alanine--tRNA ligase, chloroplastic"/>
    <property type="match status" value="1"/>
</dbReference>
<evidence type="ECO:0000256" key="8">
    <source>
        <dbReference type="ARBA" id="ARBA00022917"/>
    </source>
</evidence>
<dbReference type="SUPFAM" id="SSF50447">
    <property type="entry name" value="Translation proteins"/>
    <property type="match status" value="1"/>
</dbReference>
<dbReference type="InterPro" id="IPR018163">
    <property type="entry name" value="Thr/Ala-tRNA-synth_IIc_edit"/>
</dbReference>
<dbReference type="SUPFAM" id="SSF55186">
    <property type="entry name" value="ThrRS/AlaRS common domain"/>
    <property type="match status" value="1"/>
</dbReference>
<evidence type="ECO:0000313" key="12">
    <source>
        <dbReference type="EMBL" id="KAB2602609.1"/>
    </source>
</evidence>
<dbReference type="Gene3D" id="3.10.310.40">
    <property type="match status" value="1"/>
</dbReference>
<dbReference type="Gene3D" id="3.30.930.10">
    <property type="entry name" value="Bira Bifunctional Protein, Domain 2"/>
    <property type="match status" value="1"/>
</dbReference>
<dbReference type="SUPFAM" id="SSF101353">
    <property type="entry name" value="Putative anticodon-binding domain of alanyl-tRNA synthetase (AlaRS)"/>
    <property type="match status" value="1"/>
</dbReference>
<dbReference type="OrthoDB" id="2423964at2759"/>
<dbReference type="GO" id="GO:0005524">
    <property type="term" value="F:ATP binding"/>
    <property type="evidence" value="ECO:0007669"/>
    <property type="project" value="UniProtKB-KW"/>
</dbReference>
<keyword evidence="3" id="KW-0820">tRNA-binding</keyword>
<dbReference type="GO" id="GO:0004813">
    <property type="term" value="F:alanine-tRNA ligase activity"/>
    <property type="evidence" value="ECO:0007669"/>
    <property type="project" value="UniProtKB-EC"/>
</dbReference>
<dbReference type="Pfam" id="PF01411">
    <property type="entry name" value="tRNA-synt_2c"/>
    <property type="match status" value="1"/>
</dbReference>
<keyword evidence="4 12" id="KW-0436">Ligase</keyword>
<evidence type="ECO:0000256" key="5">
    <source>
        <dbReference type="ARBA" id="ARBA00022741"/>
    </source>
</evidence>
<feature type="coiled-coil region" evidence="10">
    <location>
        <begin position="500"/>
        <end position="534"/>
    </location>
</feature>
<evidence type="ECO:0000256" key="3">
    <source>
        <dbReference type="ARBA" id="ARBA00022555"/>
    </source>
</evidence>
<feature type="domain" description="Alanyl-transfer RNA synthetases family profile" evidence="11">
    <location>
        <begin position="28"/>
        <end position="559"/>
    </location>
</feature>
<dbReference type="EMBL" id="SMOL01000695">
    <property type="protein sequence ID" value="KAB2602609.1"/>
    <property type="molecule type" value="Genomic_DNA"/>
</dbReference>
<evidence type="ECO:0000313" key="13">
    <source>
        <dbReference type="Proteomes" id="UP000327157"/>
    </source>
</evidence>
<evidence type="ECO:0000259" key="11">
    <source>
        <dbReference type="PROSITE" id="PS50860"/>
    </source>
</evidence>
<dbReference type="GO" id="GO:0002161">
    <property type="term" value="F:aminoacyl-tRNA deacylase activity"/>
    <property type="evidence" value="ECO:0007669"/>
    <property type="project" value="TreeGrafter"/>
</dbReference>
<reference evidence="12 13" key="3">
    <citation type="submission" date="2019-11" db="EMBL/GenBank/DDBJ databases">
        <title>A de novo genome assembly of a pear dwarfing rootstock.</title>
        <authorList>
            <person name="Wang F."/>
            <person name="Wang J."/>
            <person name="Li S."/>
            <person name="Zhang Y."/>
            <person name="Fang M."/>
            <person name="Ma L."/>
            <person name="Zhao Y."/>
            <person name="Jiang S."/>
        </authorList>
    </citation>
    <scope>NUCLEOTIDE SEQUENCE [LARGE SCALE GENOMIC DNA]</scope>
    <source>
        <strain evidence="12">S2</strain>
        <tissue evidence="12">Leaf</tissue>
    </source>
</reference>
<evidence type="ECO:0000256" key="1">
    <source>
        <dbReference type="ARBA" id="ARBA00008226"/>
    </source>
</evidence>
<keyword evidence="10" id="KW-0175">Coiled coil</keyword>
<organism evidence="12 13">
    <name type="scientific">Pyrus ussuriensis x Pyrus communis</name>
    <dbReference type="NCBI Taxonomy" id="2448454"/>
    <lineage>
        <taxon>Eukaryota</taxon>
        <taxon>Viridiplantae</taxon>
        <taxon>Streptophyta</taxon>
        <taxon>Embryophyta</taxon>
        <taxon>Tracheophyta</taxon>
        <taxon>Spermatophyta</taxon>
        <taxon>Magnoliopsida</taxon>
        <taxon>eudicotyledons</taxon>
        <taxon>Gunneridae</taxon>
        <taxon>Pentapetalae</taxon>
        <taxon>rosids</taxon>
        <taxon>fabids</taxon>
        <taxon>Rosales</taxon>
        <taxon>Rosaceae</taxon>
        <taxon>Amygdaloideae</taxon>
        <taxon>Maleae</taxon>
        <taxon>Pyrus</taxon>
    </lineage>
</organism>
<dbReference type="Gene3D" id="2.40.30.130">
    <property type="match status" value="1"/>
</dbReference>
<keyword evidence="6" id="KW-0067">ATP-binding</keyword>
<keyword evidence="9" id="KW-0030">Aminoacyl-tRNA synthetase</keyword>
<dbReference type="InterPro" id="IPR018164">
    <property type="entry name" value="Ala-tRNA-synth_IIc_N"/>
</dbReference>
<reference evidence="12 13" key="1">
    <citation type="submission" date="2019-09" db="EMBL/GenBank/DDBJ databases">
        <authorList>
            <person name="Ou C."/>
        </authorList>
    </citation>
    <scope>NUCLEOTIDE SEQUENCE [LARGE SCALE GENOMIC DNA]</scope>
    <source>
        <strain evidence="12">S2</strain>
        <tissue evidence="12">Leaf</tissue>
    </source>
</reference>
<protein>
    <recommendedName>
        <fullName evidence="2">alanine--tRNA ligase</fullName>
        <ecNumber evidence="2">6.1.1.7</ecNumber>
    </recommendedName>
</protein>
<keyword evidence="5" id="KW-0547">Nucleotide-binding</keyword>
<dbReference type="EC" id="6.1.1.7" evidence="2"/>
<dbReference type="SUPFAM" id="SSF55681">
    <property type="entry name" value="Class II aaRS and biotin synthetases"/>
    <property type="match status" value="1"/>
</dbReference>
<dbReference type="Gene3D" id="3.30.980.10">
    <property type="entry name" value="Threonyl-trna Synthetase, Chain A, domain 2"/>
    <property type="match status" value="1"/>
</dbReference>
<keyword evidence="7" id="KW-0694">RNA-binding</keyword>
<dbReference type="Proteomes" id="UP000327157">
    <property type="component" value="Chromosome 10"/>
</dbReference>
<dbReference type="CDD" id="cd00673">
    <property type="entry name" value="AlaRS_core"/>
    <property type="match status" value="1"/>
</dbReference>
<dbReference type="InterPro" id="IPR045864">
    <property type="entry name" value="aa-tRNA-synth_II/BPL/LPL"/>
</dbReference>
<name>A0A5N5FHK7_9ROSA</name>
<comment type="caution">
    <text evidence="12">The sequence shown here is derived from an EMBL/GenBank/DDBJ whole genome shotgun (WGS) entry which is preliminary data.</text>
</comment>
<dbReference type="PROSITE" id="PS50860">
    <property type="entry name" value="AA_TRNA_LIGASE_II_ALA"/>
    <property type="match status" value="1"/>
</dbReference>
<accession>A0A5N5FHK7</accession>
<dbReference type="InterPro" id="IPR018162">
    <property type="entry name" value="Ala-tRNA-ligase_IIc_anticod-bd"/>
</dbReference>
<dbReference type="AlphaFoldDB" id="A0A5N5FHK7"/>
<evidence type="ECO:0000256" key="2">
    <source>
        <dbReference type="ARBA" id="ARBA00013168"/>
    </source>
</evidence>
<dbReference type="InterPro" id="IPR018165">
    <property type="entry name" value="Ala-tRNA-synth_IIc_core"/>
</dbReference>
<gene>
    <name evidence="12" type="ORF">D8674_003614</name>
</gene>
<evidence type="ECO:0000256" key="4">
    <source>
        <dbReference type="ARBA" id="ARBA00022598"/>
    </source>
</evidence>
<comment type="similarity">
    <text evidence="1">Belongs to the class-II aminoacyl-tRNA synthetase family.</text>
</comment>
<keyword evidence="8" id="KW-0648">Protein biosynthesis</keyword>
<evidence type="ECO:0000256" key="6">
    <source>
        <dbReference type="ARBA" id="ARBA00022840"/>
    </source>
</evidence>
<dbReference type="InterPro" id="IPR050058">
    <property type="entry name" value="Ala-tRNA_ligase"/>
</dbReference>
<evidence type="ECO:0000256" key="10">
    <source>
        <dbReference type="SAM" id="Coils"/>
    </source>
</evidence>
<dbReference type="GO" id="GO:0000049">
    <property type="term" value="F:tRNA binding"/>
    <property type="evidence" value="ECO:0007669"/>
    <property type="project" value="UniProtKB-KW"/>
</dbReference>
<dbReference type="InterPro" id="IPR009000">
    <property type="entry name" value="Transl_B-barrel_sf"/>
</dbReference>
<evidence type="ECO:0000256" key="9">
    <source>
        <dbReference type="ARBA" id="ARBA00023146"/>
    </source>
</evidence>
<evidence type="ECO:0000256" key="7">
    <source>
        <dbReference type="ARBA" id="ARBA00022884"/>
    </source>
</evidence>
<dbReference type="GO" id="GO:0005829">
    <property type="term" value="C:cytosol"/>
    <property type="evidence" value="ECO:0007669"/>
    <property type="project" value="TreeGrafter"/>
</dbReference>
<dbReference type="PANTHER" id="PTHR11777:SF9">
    <property type="entry name" value="ALANINE--TRNA LIGASE, CYTOPLASMIC"/>
    <property type="match status" value="1"/>
</dbReference>